<name>A0A5A7Q7W4_STRAF</name>
<gene>
    <name evidence="2" type="ORF">STAS_17702</name>
</gene>
<proteinExistence type="predicted"/>
<reference evidence="3" key="1">
    <citation type="journal article" date="2019" name="Curr. Biol.">
        <title>Genome Sequence of Striga asiatica Provides Insight into the Evolution of Plant Parasitism.</title>
        <authorList>
            <person name="Yoshida S."/>
            <person name="Kim S."/>
            <person name="Wafula E.K."/>
            <person name="Tanskanen J."/>
            <person name="Kim Y.M."/>
            <person name="Honaas L."/>
            <person name="Yang Z."/>
            <person name="Spallek T."/>
            <person name="Conn C.E."/>
            <person name="Ichihashi Y."/>
            <person name="Cheong K."/>
            <person name="Cui S."/>
            <person name="Der J.P."/>
            <person name="Gundlach H."/>
            <person name="Jiao Y."/>
            <person name="Hori C."/>
            <person name="Ishida J.K."/>
            <person name="Kasahara H."/>
            <person name="Kiba T."/>
            <person name="Kim M.S."/>
            <person name="Koo N."/>
            <person name="Laohavisit A."/>
            <person name="Lee Y.H."/>
            <person name="Lumba S."/>
            <person name="McCourt P."/>
            <person name="Mortimer J.C."/>
            <person name="Mutuku J.M."/>
            <person name="Nomura T."/>
            <person name="Sasaki-Sekimoto Y."/>
            <person name="Seto Y."/>
            <person name="Wang Y."/>
            <person name="Wakatake T."/>
            <person name="Sakakibara H."/>
            <person name="Demura T."/>
            <person name="Yamaguchi S."/>
            <person name="Yoneyama K."/>
            <person name="Manabe R.I."/>
            <person name="Nelson D.C."/>
            <person name="Schulman A.H."/>
            <person name="Timko M.P."/>
            <person name="dePamphilis C.W."/>
            <person name="Choi D."/>
            <person name="Shirasu K."/>
        </authorList>
    </citation>
    <scope>NUCLEOTIDE SEQUENCE [LARGE SCALE GENOMIC DNA]</scope>
    <source>
        <strain evidence="3">cv. UVA1</strain>
    </source>
</reference>
<sequence>MSTDPHANGLMDNNRRVHAGVTDGTLPQLPRPAAARPAQAQVPARQQQHARLPLAAHSAHPLPSGGDGFLLPAATSVAAAAARLDVLLLVSGGRDAAAARYALGADMEEYLLKVVSEGIRGGLVSLRQIPPQLILDVEAFNSFLKD</sequence>
<evidence type="ECO:0000256" key="1">
    <source>
        <dbReference type="SAM" id="MobiDB-lite"/>
    </source>
</evidence>
<dbReference type="AlphaFoldDB" id="A0A5A7Q7W4"/>
<evidence type="ECO:0000313" key="3">
    <source>
        <dbReference type="Proteomes" id="UP000325081"/>
    </source>
</evidence>
<evidence type="ECO:0000313" key="2">
    <source>
        <dbReference type="EMBL" id="GER40996.1"/>
    </source>
</evidence>
<feature type="compositionally biased region" description="Low complexity" evidence="1">
    <location>
        <begin position="27"/>
        <end position="49"/>
    </location>
</feature>
<dbReference type="EMBL" id="BKCP01006049">
    <property type="protein sequence ID" value="GER40996.1"/>
    <property type="molecule type" value="Genomic_DNA"/>
</dbReference>
<feature type="region of interest" description="Disordered" evidence="1">
    <location>
        <begin position="1"/>
        <end position="49"/>
    </location>
</feature>
<comment type="caution">
    <text evidence="2">The sequence shown here is derived from an EMBL/GenBank/DDBJ whole genome shotgun (WGS) entry which is preliminary data.</text>
</comment>
<protein>
    <submittedName>
        <fullName evidence="2">BRI1 suppressor 1 (BSU1)-like 2</fullName>
    </submittedName>
</protein>
<accession>A0A5A7Q7W4</accession>
<dbReference type="Proteomes" id="UP000325081">
    <property type="component" value="Unassembled WGS sequence"/>
</dbReference>
<keyword evidence="3" id="KW-1185">Reference proteome</keyword>
<organism evidence="2 3">
    <name type="scientific">Striga asiatica</name>
    <name type="common">Asiatic witchweed</name>
    <name type="synonym">Buchnera asiatica</name>
    <dbReference type="NCBI Taxonomy" id="4170"/>
    <lineage>
        <taxon>Eukaryota</taxon>
        <taxon>Viridiplantae</taxon>
        <taxon>Streptophyta</taxon>
        <taxon>Embryophyta</taxon>
        <taxon>Tracheophyta</taxon>
        <taxon>Spermatophyta</taxon>
        <taxon>Magnoliopsida</taxon>
        <taxon>eudicotyledons</taxon>
        <taxon>Gunneridae</taxon>
        <taxon>Pentapetalae</taxon>
        <taxon>asterids</taxon>
        <taxon>lamiids</taxon>
        <taxon>Lamiales</taxon>
        <taxon>Orobanchaceae</taxon>
        <taxon>Buchnereae</taxon>
        <taxon>Striga</taxon>
    </lineage>
</organism>